<accession>A0ABR4FWH6</accession>
<keyword evidence="2" id="KW-1185">Reference proteome</keyword>
<proteinExistence type="predicted"/>
<comment type="caution">
    <text evidence="1">The sequence shown here is derived from an EMBL/GenBank/DDBJ whole genome shotgun (WGS) entry which is preliminary data.</text>
</comment>
<protein>
    <submittedName>
        <fullName evidence="1">Uncharacterized protein</fullName>
    </submittedName>
</protein>
<organism evidence="1 2">
    <name type="scientific">Aspergillus keveii</name>
    <dbReference type="NCBI Taxonomy" id="714993"/>
    <lineage>
        <taxon>Eukaryota</taxon>
        <taxon>Fungi</taxon>
        <taxon>Dikarya</taxon>
        <taxon>Ascomycota</taxon>
        <taxon>Pezizomycotina</taxon>
        <taxon>Eurotiomycetes</taxon>
        <taxon>Eurotiomycetidae</taxon>
        <taxon>Eurotiales</taxon>
        <taxon>Aspergillaceae</taxon>
        <taxon>Aspergillus</taxon>
        <taxon>Aspergillus subgen. Nidulantes</taxon>
    </lineage>
</organism>
<gene>
    <name evidence="1" type="ORF">BJX66DRAFT_282817</name>
</gene>
<evidence type="ECO:0000313" key="1">
    <source>
        <dbReference type="EMBL" id="KAL2787589.1"/>
    </source>
</evidence>
<dbReference type="EMBL" id="JBFTWV010000094">
    <property type="protein sequence ID" value="KAL2787589.1"/>
    <property type="molecule type" value="Genomic_DNA"/>
</dbReference>
<reference evidence="1 2" key="1">
    <citation type="submission" date="2024-07" db="EMBL/GenBank/DDBJ databases">
        <title>Section-level genome sequencing and comparative genomics of Aspergillus sections Usti and Cavernicolus.</title>
        <authorList>
            <consortium name="Lawrence Berkeley National Laboratory"/>
            <person name="Nybo J.L."/>
            <person name="Vesth T.C."/>
            <person name="Theobald S."/>
            <person name="Frisvad J.C."/>
            <person name="Larsen T.O."/>
            <person name="Kjaerboelling I."/>
            <person name="Rothschild-Mancinelli K."/>
            <person name="Lyhne E.K."/>
            <person name="Kogle M.E."/>
            <person name="Barry K."/>
            <person name="Clum A."/>
            <person name="Na H."/>
            <person name="Ledsgaard L."/>
            <person name="Lin J."/>
            <person name="Lipzen A."/>
            <person name="Kuo A."/>
            <person name="Riley R."/>
            <person name="Mondo S."/>
            <person name="Labutti K."/>
            <person name="Haridas S."/>
            <person name="Pangalinan J."/>
            <person name="Salamov A.A."/>
            <person name="Simmons B.A."/>
            <person name="Magnuson J.K."/>
            <person name="Chen J."/>
            <person name="Drula E."/>
            <person name="Henrissat B."/>
            <person name="Wiebenga A."/>
            <person name="Lubbers R.J."/>
            <person name="Gomes A.C."/>
            <person name="Makela M.R."/>
            <person name="Stajich J."/>
            <person name="Grigoriev I.V."/>
            <person name="Mortensen U.H."/>
            <person name="De Vries R.P."/>
            <person name="Baker S.E."/>
            <person name="Andersen M.R."/>
        </authorList>
    </citation>
    <scope>NUCLEOTIDE SEQUENCE [LARGE SCALE GENOMIC DNA]</scope>
    <source>
        <strain evidence="1 2">CBS 209.92</strain>
    </source>
</reference>
<dbReference type="Proteomes" id="UP001610563">
    <property type="component" value="Unassembled WGS sequence"/>
</dbReference>
<sequence length="149" mass="15911">MIPGNGRVARAAPGKVQDIAGLPQAQFGSTVSSRDEFSVRPFPPLPVANLPAAYLATGPIRMCSSGSQAYRPTRNALLSKYTKVINQEDTGKCALAHSCNPGIAGRRPPFPQSSACVKRHMRQLPDGVSSLGITINFFVSRIPIPPSKR</sequence>
<evidence type="ECO:0000313" key="2">
    <source>
        <dbReference type="Proteomes" id="UP001610563"/>
    </source>
</evidence>
<name>A0ABR4FWH6_9EURO</name>